<sequence>MEPYFDVQRTQTQGISTVYPLRGRKQEAEAAPTPTLASPIFHAAKAGYQDFKPDVISQLEQGESPWMLWRDIPRDPSPGQKTRYRTAESNLKQVISEEFSQGMIINKSKRNRICYSTREVPELLGCLESHPGQMAFTHKKILTQETIREDNGFEFRQQSNFVTQSTIPSGKAMCKDDSYNSIFSHNLDLSNHQRIYTSEKPYKRDQCGKYISCGLDLAQHQGSHILLDIRNLVLEKSPSNAEIVINLLVGEHTLYNMKDVTQESDHMSAVYVGSCSAETHLLFYIRELILEKNAMSVVNVERLSAKVHASHNIRGLIQERNLMNAISVGRSLAKVHI</sequence>
<name>A0ABI8A559_FELCA</name>
<evidence type="ECO:0000313" key="6">
    <source>
        <dbReference type="Ensembl" id="ENSFCTP00005054294.1"/>
    </source>
</evidence>
<evidence type="ECO:0000256" key="1">
    <source>
        <dbReference type="ARBA" id="ARBA00022723"/>
    </source>
</evidence>
<organism evidence="6 7">
    <name type="scientific">Felis catus</name>
    <name type="common">Cat</name>
    <name type="synonym">Felis silvestris catus</name>
    <dbReference type="NCBI Taxonomy" id="9685"/>
    <lineage>
        <taxon>Eukaryota</taxon>
        <taxon>Metazoa</taxon>
        <taxon>Chordata</taxon>
        <taxon>Craniata</taxon>
        <taxon>Vertebrata</taxon>
        <taxon>Euteleostomi</taxon>
        <taxon>Mammalia</taxon>
        <taxon>Eutheria</taxon>
        <taxon>Laurasiatheria</taxon>
        <taxon>Carnivora</taxon>
        <taxon>Feliformia</taxon>
        <taxon>Felidae</taxon>
        <taxon>Felinae</taxon>
        <taxon>Felis</taxon>
    </lineage>
</organism>
<feature type="domain" description="KRAB" evidence="5">
    <location>
        <begin position="1"/>
        <end position="78"/>
    </location>
</feature>
<evidence type="ECO:0000313" key="7">
    <source>
        <dbReference type="Proteomes" id="UP000823872"/>
    </source>
</evidence>
<protein>
    <recommendedName>
        <fullName evidence="5">KRAB domain-containing protein</fullName>
    </recommendedName>
</protein>
<dbReference type="SUPFAM" id="SSF57667">
    <property type="entry name" value="beta-beta-alpha zinc fingers"/>
    <property type="match status" value="1"/>
</dbReference>
<keyword evidence="2" id="KW-0677">Repeat</keyword>
<dbReference type="InterPro" id="IPR036236">
    <property type="entry name" value="Znf_C2H2_sf"/>
</dbReference>
<keyword evidence="7" id="KW-1185">Reference proteome</keyword>
<evidence type="ECO:0000259" key="5">
    <source>
        <dbReference type="PROSITE" id="PS50805"/>
    </source>
</evidence>
<accession>A0ABI8A559</accession>
<dbReference type="Ensembl" id="ENSFCTT00005077653.1">
    <property type="protein sequence ID" value="ENSFCTP00005054294.1"/>
    <property type="gene ID" value="ENSFCTG00005027484.1"/>
</dbReference>
<evidence type="ECO:0000256" key="4">
    <source>
        <dbReference type="ARBA" id="ARBA00022833"/>
    </source>
</evidence>
<keyword evidence="1" id="KW-0479">Metal-binding</keyword>
<proteinExistence type="predicted"/>
<reference evidence="6" key="2">
    <citation type="submission" date="2025-08" db="UniProtKB">
        <authorList>
            <consortium name="Ensembl"/>
        </authorList>
    </citation>
    <scope>IDENTIFICATION</scope>
    <source>
        <strain evidence="6">breed Abyssinian</strain>
    </source>
</reference>
<keyword evidence="4" id="KW-0862">Zinc</keyword>
<dbReference type="GeneTree" id="ENSGT00950000182890"/>
<dbReference type="Proteomes" id="UP000823872">
    <property type="component" value="Chromosome D3"/>
</dbReference>
<evidence type="ECO:0000256" key="2">
    <source>
        <dbReference type="ARBA" id="ARBA00022737"/>
    </source>
</evidence>
<dbReference type="PANTHER" id="PTHR14947:SF25">
    <property type="entry name" value="C2H2-TYPE DOMAIN-CONTAINING PROTEIN"/>
    <property type="match status" value="1"/>
</dbReference>
<reference evidence="6 7" key="1">
    <citation type="submission" date="2021-02" db="EMBL/GenBank/DDBJ databases">
        <title>Safari Cat Assemblies.</title>
        <authorList>
            <person name="Bredemeyer K.R."/>
            <person name="Murphy W.J."/>
        </authorList>
    </citation>
    <scope>NUCLEOTIDE SEQUENCE [LARGE SCALE GENOMIC DNA]</scope>
</reference>
<evidence type="ECO:0000256" key="3">
    <source>
        <dbReference type="ARBA" id="ARBA00022771"/>
    </source>
</evidence>
<dbReference type="Gene3D" id="3.30.160.60">
    <property type="entry name" value="Classic Zinc Finger"/>
    <property type="match status" value="1"/>
</dbReference>
<reference evidence="6" key="3">
    <citation type="submission" date="2025-09" db="UniProtKB">
        <authorList>
            <consortium name="Ensembl"/>
        </authorList>
    </citation>
    <scope>IDENTIFICATION</scope>
    <source>
        <strain evidence="6">breed Abyssinian</strain>
    </source>
</reference>
<dbReference type="InterPro" id="IPR039938">
    <property type="entry name" value="Sp4-like"/>
</dbReference>
<dbReference type="InterPro" id="IPR001909">
    <property type="entry name" value="KRAB"/>
</dbReference>
<dbReference type="PROSITE" id="PS50805">
    <property type="entry name" value="KRAB"/>
    <property type="match status" value="1"/>
</dbReference>
<dbReference type="PANTHER" id="PTHR14947">
    <property type="entry name" value="ZINC FINGER PROTEIN"/>
    <property type="match status" value="1"/>
</dbReference>
<keyword evidence="3" id="KW-0863">Zinc-finger</keyword>